<name>A0A0A9CIK3_ARUDO</name>
<reference evidence="1" key="1">
    <citation type="submission" date="2014-09" db="EMBL/GenBank/DDBJ databases">
        <authorList>
            <person name="Magalhaes I.L.F."/>
            <person name="Oliveira U."/>
            <person name="Santos F.R."/>
            <person name="Vidigal T.H.D.A."/>
            <person name="Brescovit A.D."/>
            <person name="Santos A.J."/>
        </authorList>
    </citation>
    <scope>NUCLEOTIDE SEQUENCE</scope>
    <source>
        <tissue evidence="1">Shoot tissue taken approximately 20 cm above the soil surface</tissue>
    </source>
</reference>
<dbReference type="AlphaFoldDB" id="A0A0A9CIK3"/>
<accession>A0A0A9CIK3</accession>
<dbReference type="EMBL" id="GBRH01226528">
    <property type="protein sequence ID" value="JAD71367.1"/>
    <property type="molecule type" value="Transcribed_RNA"/>
</dbReference>
<organism evidence="1">
    <name type="scientific">Arundo donax</name>
    <name type="common">Giant reed</name>
    <name type="synonym">Donax arundinaceus</name>
    <dbReference type="NCBI Taxonomy" id="35708"/>
    <lineage>
        <taxon>Eukaryota</taxon>
        <taxon>Viridiplantae</taxon>
        <taxon>Streptophyta</taxon>
        <taxon>Embryophyta</taxon>
        <taxon>Tracheophyta</taxon>
        <taxon>Spermatophyta</taxon>
        <taxon>Magnoliopsida</taxon>
        <taxon>Liliopsida</taxon>
        <taxon>Poales</taxon>
        <taxon>Poaceae</taxon>
        <taxon>PACMAD clade</taxon>
        <taxon>Arundinoideae</taxon>
        <taxon>Arundineae</taxon>
        <taxon>Arundo</taxon>
    </lineage>
</organism>
<sequence length="24" mass="2768">MSSWENIVSRKLPHVAAPLQYNNL</sequence>
<proteinExistence type="predicted"/>
<protein>
    <submittedName>
        <fullName evidence="1">Uncharacterized protein</fullName>
    </submittedName>
</protein>
<evidence type="ECO:0000313" key="1">
    <source>
        <dbReference type="EMBL" id="JAD71367.1"/>
    </source>
</evidence>
<reference evidence="1" key="2">
    <citation type="journal article" date="2015" name="Data Brief">
        <title>Shoot transcriptome of the giant reed, Arundo donax.</title>
        <authorList>
            <person name="Barrero R.A."/>
            <person name="Guerrero F.D."/>
            <person name="Moolhuijzen P."/>
            <person name="Goolsby J.A."/>
            <person name="Tidwell J."/>
            <person name="Bellgard S.E."/>
            <person name="Bellgard M.I."/>
        </authorList>
    </citation>
    <scope>NUCLEOTIDE SEQUENCE</scope>
    <source>
        <tissue evidence="1">Shoot tissue taken approximately 20 cm above the soil surface</tissue>
    </source>
</reference>